<dbReference type="SMART" id="SM00483">
    <property type="entry name" value="POLXc"/>
    <property type="match status" value="1"/>
</dbReference>
<evidence type="ECO:0000256" key="3">
    <source>
        <dbReference type="ARBA" id="ARBA00022679"/>
    </source>
</evidence>
<dbReference type="GO" id="GO:0003677">
    <property type="term" value="F:DNA binding"/>
    <property type="evidence" value="ECO:0007669"/>
    <property type="project" value="UniProtKB-UniRule"/>
</dbReference>
<dbReference type="FunFam" id="1.10.150.110:FF:000005">
    <property type="entry name" value="DNA polymerase POL4"/>
    <property type="match status" value="1"/>
</dbReference>
<evidence type="ECO:0000256" key="9">
    <source>
        <dbReference type="ARBA" id="ARBA00023242"/>
    </source>
</evidence>
<dbReference type="GO" id="GO:0046872">
    <property type="term" value="F:metal ion binding"/>
    <property type="evidence" value="ECO:0007669"/>
    <property type="project" value="UniProtKB-UniRule"/>
</dbReference>
<evidence type="ECO:0000256" key="4">
    <source>
        <dbReference type="ARBA" id="ARBA00022695"/>
    </source>
</evidence>
<dbReference type="InterPro" id="IPR010996">
    <property type="entry name" value="HHH_MUS81"/>
</dbReference>
<organism evidence="14 15">
    <name type="scientific">Cercophora samala</name>
    <dbReference type="NCBI Taxonomy" id="330535"/>
    <lineage>
        <taxon>Eukaryota</taxon>
        <taxon>Fungi</taxon>
        <taxon>Dikarya</taxon>
        <taxon>Ascomycota</taxon>
        <taxon>Pezizomycotina</taxon>
        <taxon>Sordariomycetes</taxon>
        <taxon>Sordariomycetidae</taxon>
        <taxon>Sordariales</taxon>
        <taxon>Lasiosphaeriaceae</taxon>
        <taxon>Cercophora</taxon>
    </lineage>
</organism>
<evidence type="ECO:0000256" key="5">
    <source>
        <dbReference type="ARBA" id="ARBA00022723"/>
    </source>
</evidence>
<feature type="domain" description="DNA-directed DNA polymerase X" evidence="13">
    <location>
        <begin position="256"/>
        <end position="616"/>
    </location>
</feature>
<dbReference type="InterPro" id="IPR022312">
    <property type="entry name" value="DNA_pol_X"/>
</dbReference>
<reference evidence="14" key="1">
    <citation type="submission" date="2023-06" db="EMBL/GenBank/DDBJ databases">
        <title>Genome-scale phylogeny and comparative genomics of the fungal order Sordariales.</title>
        <authorList>
            <consortium name="Lawrence Berkeley National Laboratory"/>
            <person name="Hensen N."/>
            <person name="Bonometti L."/>
            <person name="Westerberg I."/>
            <person name="Brannstrom I.O."/>
            <person name="Guillou S."/>
            <person name="Cros-Aarteil S."/>
            <person name="Calhoun S."/>
            <person name="Haridas S."/>
            <person name="Kuo A."/>
            <person name="Mondo S."/>
            <person name="Pangilinan J."/>
            <person name="Riley R."/>
            <person name="Labutti K."/>
            <person name="Andreopoulos B."/>
            <person name="Lipzen A."/>
            <person name="Chen C."/>
            <person name="Yanf M."/>
            <person name="Daum C."/>
            <person name="Ng V."/>
            <person name="Clum A."/>
            <person name="Steindorff A."/>
            <person name="Ohm R."/>
            <person name="Martin F."/>
            <person name="Silar P."/>
            <person name="Natvig D."/>
            <person name="Lalanne C."/>
            <person name="Gautier V."/>
            <person name="Ament-Velasquez S.L."/>
            <person name="Kruys A."/>
            <person name="Hutchinson M.I."/>
            <person name="Powell A.J."/>
            <person name="Barry K."/>
            <person name="Miller A.N."/>
            <person name="Grigoriev I.V."/>
            <person name="Debuchy R."/>
            <person name="Gladieux P."/>
            <person name="Thoren M.H."/>
            <person name="Johannesson H."/>
        </authorList>
    </citation>
    <scope>NUCLEOTIDE SEQUENCE</scope>
    <source>
        <strain evidence="14">CBS 307.81</strain>
    </source>
</reference>
<evidence type="ECO:0000256" key="11">
    <source>
        <dbReference type="RuleBase" id="RU366014"/>
    </source>
</evidence>
<dbReference type="Gene3D" id="3.30.210.10">
    <property type="entry name" value="DNA polymerase, thumb domain"/>
    <property type="match status" value="1"/>
</dbReference>
<name>A0AA39ZDD1_9PEZI</name>
<keyword evidence="3 11" id="KW-0808">Transferase</keyword>
<feature type="compositionally biased region" description="Low complexity" evidence="12">
    <location>
        <begin position="164"/>
        <end position="174"/>
    </location>
</feature>
<dbReference type="InterPro" id="IPR018944">
    <property type="entry name" value="DNA_pol_lambd_fingers_domain"/>
</dbReference>
<feature type="region of interest" description="Disordered" evidence="12">
    <location>
        <begin position="568"/>
        <end position="594"/>
    </location>
</feature>
<dbReference type="Gene3D" id="3.30.460.10">
    <property type="entry name" value="Beta Polymerase, domain 2"/>
    <property type="match status" value="1"/>
</dbReference>
<evidence type="ECO:0000256" key="2">
    <source>
        <dbReference type="ARBA" id="ARBA00008323"/>
    </source>
</evidence>
<dbReference type="EC" id="2.7.7.7" evidence="11"/>
<dbReference type="InterPro" id="IPR002008">
    <property type="entry name" value="DNA_pol_X_beta-like"/>
</dbReference>
<evidence type="ECO:0000256" key="8">
    <source>
        <dbReference type="ARBA" id="ARBA00023204"/>
    </source>
</evidence>
<dbReference type="Pfam" id="PF10391">
    <property type="entry name" value="DNA_pol_lambd_f"/>
    <property type="match status" value="1"/>
</dbReference>
<dbReference type="PRINTS" id="PR00870">
    <property type="entry name" value="DNAPOLXBETA"/>
</dbReference>
<dbReference type="Pfam" id="PF14791">
    <property type="entry name" value="DNA_pol_B_thumb"/>
    <property type="match status" value="1"/>
</dbReference>
<keyword evidence="9 11" id="KW-0539">Nucleus</keyword>
<dbReference type="InterPro" id="IPR002054">
    <property type="entry name" value="DNA-dir_DNA_pol_X"/>
</dbReference>
<dbReference type="Gene3D" id="1.10.150.20">
    <property type="entry name" value="5' to 3' exonuclease, C-terminal subdomain"/>
    <property type="match status" value="1"/>
</dbReference>
<comment type="catalytic activity">
    <reaction evidence="10 11">
        <text>DNA(n) + a 2'-deoxyribonucleoside 5'-triphosphate = DNA(n+1) + diphosphate</text>
        <dbReference type="Rhea" id="RHEA:22508"/>
        <dbReference type="Rhea" id="RHEA-COMP:17339"/>
        <dbReference type="Rhea" id="RHEA-COMP:17340"/>
        <dbReference type="ChEBI" id="CHEBI:33019"/>
        <dbReference type="ChEBI" id="CHEBI:61560"/>
        <dbReference type="ChEBI" id="CHEBI:173112"/>
        <dbReference type="EC" id="2.7.7.7"/>
    </reaction>
</comment>
<dbReference type="PRINTS" id="PR00869">
    <property type="entry name" value="DNAPOLX"/>
</dbReference>
<dbReference type="GO" id="GO:0003887">
    <property type="term" value="F:DNA-directed DNA polymerase activity"/>
    <property type="evidence" value="ECO:0007669"/>
    <property type="project" value="UniProtKB-UniRule"/>
</dbReference>
<feature type="compositionally biased region" description="Low complexity" evidence="12">
    <location>
        <begin position="190"/>
        <end position="204"/>
    </location>
</feature>
<accession>A0AA39ZDD1</accession>
<dbReference type="PANTHER" id="PTHR11276:SF29">
    <property type="entry name" value="DNA POLYMERASE TYPE-X FAMILY PROTEIN POL4"/>
    <property type="match status" value="1"/>
</dbReference>
<keyword evidence="6 11" id="KW-0227">DNA damage</keyword>
<evidence type="ECO:0000256" key="6">
    <source>
        <dbReference type="ARBA" id="ARBA00022763"/>
    </source>
</evidence>
<keyword evidence="7 11" id="KW-0239">DNA-directed DNA polymerase</keyword>
<evidence type="ECO:0000256" key="10">
    <source>
        <dbReference type="ARBA" id="ARBA00049244"/>
    </source>
</evidence>
<keyword evidence="15" id="KW-1185">Reference proteome</keyword>
<dbReference type="SUPFAM" id="SSF81585">
    <property type="entry name" value="PsbU/PolX domain-like"/>
    <property type="match status" value="1"/>
</dbReference>
<proteinExistence type="inferred from homology"/>
<evidence type="ECO:0000313" key="14">
    <source>
        <dbReference type="EMBL" id="KAK0668862.1"/>
    </source>
</evidence>
<feature type="region of interest" description="Disordered" evidence="12">
    <location>
        <begin position="65"/>
        <end position="102"/>
    </location>
</feature>
<protein>
    <recommendedName>
        <fullName evidence="11">DNA polymerase</fullName>
        <ecNumber evidence="11">2.7.7.7</ecNumber>
    </recommendedName>
</protein>
<dbReference type="FunFam" id="1.10.150.20:FF:000010">
    <property type="entry name" value="DNA polymerase lambda"/>
    <property type="match status" value="1"/>
</dbReference>
<dbReference type="InterPro" id="IPR037160">
    <property type="entry name" value="DNA_Pol_thumb_sf"/>
</dbReference>
<dbReference type="EMBL" id="JAULSY010000050">
    <property type="protein sequence ID" value="KAK0668862.1"/>
    <property type="molecule type" value="Genomic_DNA"/>
</dbReference>
<dbReference type="AlphaFoldDB" id="A0AA39ZDD1"/>
<dbReference type="Gene3D" id="1.10.150.110">
    <property type="entry name" value="DNA polymerase beta, N-terminal domain-like"/>
    <property type="match status" value="1"/>
</dbReference>
<dbReference type="Pfam" id="PF14716">
    <property type="entry name" value="HHH_8"/>
    <property type="match status" value="1"/>
</dbReference>
<sequence length="618" mass="69251">MPADLDFPVIFLLPSHLGSEELQELEEQIPTLTYDINEAEVVLGKISRKERALFELRKRKLVTEEVEKHERTPPASPPRKRIRLSATPALGSSDLDSDTCSEGEIQRRLTGPISNPGVFEPTLKVAKLSWFTDSLSAGEVLPLDDKYVIYRGRKVMQPPPPPTSVQTTPTKSTSNTLKRAHEDSHPRTPPSSQKLHSSQSSQKPGSTYASHPVTKTPKRPALLRQTTSEHDIDSHLPPIPPCLHTTYSCQRSTPANPPNQDFISLLLKIRLARTLTGDKIGVRAYSSAIATVAAYPYPFQTQNEVARLPGCGQKIALLYQEYKTSGTLQEVEEYASDPKLQVLRQFYDIWGVAETTAREFYNRGWRDVDDVVEYGWDGLTRVQQIGVKYYDEFLLRIPRREVEEIGGVILEEANRIVEGFEMVIVGGYRRGKEESGDVDVVLSHREGEATGGFVERIVVGLEGRGYITHTLLLSTANTERGQEPVAWKGDAKVAGSGFDTLDKALVVWQDPRFEGEGKNTNPHRRVDIIISPWKTAGCAVLGWTSGTTFQRDLRRYCKKERQLKFDSSGVRSRKDGSWVDLESDPVTGEPAPDMLTAEKRVFEGLGLEWREPEERCTN</sequence>
<keyword evidence="4 11" id="KW-0548">Nucleotidyltransferase</keyword>
<comment type="function">
    <text evidence="11">DNA polymerase that functions in several pathways of DNA repair. Involved in base excision repair (BER) responsible for repair of lesions that give rise to abasic (AP) sites in DNA. Also contributes to DNA double-strand break repair by non-homologous end joining and homologous recombination. Has both template-dependent and template-independent (terminal transferase) DNA polymerase activities. Has also a 5'-deoxyribose-5-phosphate lyase (dRP lyase) activity.</text>
</comment>
<dbReference type="Proteomes" id="UP001174997">
    <property type="component" value="Unassembled WGS sequence"/>
</dbReference>
<dbReference type="InterPro" id="IPR027421">
    <property type="entry name" value="DNA_pol_lamdba_lyase_dom_sf"/>
</dbReference>
<keyword evidence="8 11" id="KW-0234">DNA repair</keyword>
<dbReference type="InterPro" id="IPR043519">
    <property type="entry name" value="NT_sf"/>
</dbReference>
<evidence type="ECO:0000259" key="13">
    <source>
        <dbReference type="SMART" id="SM00483"/>
    </source>
</evidence>
<dbReference type="FunFam" id="3.30.210.10:FF:000005">
    <property type="entry name" value="DNA polymerase IV"/>
    <property type="match status" value="1"/>
</dbReference>
<evidence type="ECO:0000313" key="15">
    <source>
        <dbReference type="Proteomes" id="UP001174997"/>
    </source>
</evidence>
<keyword evidence="5" id="KW-0479">Metal-binding</keyword>
<dbReference type="Pfam" id="PF14792">
    <property type="entry name" value="DNA_pol_B_palm"/>
    <property type="match status" value="1"/>
</dbReference>
<evidence type="ECO:0000256" key="7">
    <source>
        <dbReference type="ARBA" id="ARBA00022932"/>
    </source>
</evidence>
<dbReference type="SUPFAM" id="SSF47802">
    <property type="entry name" value="DNA polymerase beta, N-terminal domain-like"/>
    <property type="match status" value="1"/>
</dbReference>
<comment type="similarity">
    <text evidence="2 11">Belongs to the DNA polymerase type-X family.</text>
</comment>
<dbReference type="GO" id="GO:0006303">
    <property type="term" value="P:double-strand break repair via nonhomologous end joining"/>
    <property type="evidence" value="ECO:0007669"/>
    <property type="project" value="TreeGrafter"/>
</dbReference>
<evidence type="ECO:0000256" key="1">
    <source>
        <dbReference type="ARBA" id="ARBA00004123"/>
    </source>
</evidence>
<dbReference type="SUPFAM" id="SSF81301">
    <property type="entry name" value="Nucleotidyltransferase"/>
    <property type="match status" value="1"/>
</dbReference>
<feature type="region of interest" description="Disordered" evidence="12">
    <location>
        <begin position="153"/>
        <end position="220"/>
    </location>
</feature>
<comment type="caution">
    <text evidence="14">The sequence shown here is derived from an EMBL/GenBank/DDBJ whole genome shotgun (WGS) entry which is preliminary data.</text>
</comment>
<evidence type="ECO:0000256" key="12">
    <source>
        <dbReference type="SAM" id="MobiDB-lite"/>
    </source>
</evidence>
<dbReference type="CDD" id="cd00141">
    <property type="entry name" value="NT_POLXc"/>
    <property type="match status" value="1"/>
</dbReference>
<dbReference type="InterPro" id="IPR028207">
    <property type="entry name" value="DNA_pol_B_palm_palm"/>
</dbReference>
<gene>
    <name evidence="14" type="ORF">QBC41DRAFT_373691</name>
</gene>
<dbReference type="GO" id="GO:0005634">
    <property type="term" value="C:nucleus"/>
    <property type="evidence" value="ECO:0007669"/>
    <property type="project" value="UniProtKB-SubCell"/>
</dbReference>
<dbReference type="PANTHER" id="PTHR11276">
    <property type="entry name" value="DNA POLYMERASE TYPE-X FAMILY MEMBER"/>
    <property type="match status" value="1"/>
</dbReference>
<comment type="subcellular location">
    <subcellularLocation>
        <location evidence="1 11">Nucleus</location>
    </subcellularLocation>
</comment>
<dbReference type="InterPro" id="IPR029398">
    <property type="entry name" value="PolB_thumb"/>
</dbReference>